<reference evidence="2" key="1">
    <citation type="submission" date="2020-06" db="EMBL/GenBank/DDBJ databases">
        <authorList>
            <person name="Li T."/>
            <person name="Hu X."/>
            <person name="Zhang T."/>
            <person name="Song X."/>
            <person name="Zhang H."/>
            <person name="Dai N."/>
            <person name="Sheng W."/>
            <person name="Hou X."/>
            <person name="Wei L."/>
        </authorList>
    </citation>
    <scope>NUCLEOTIDE SEQUENCE</scope>
    <source>
        <strain evidence="2">G02</strain>
        <tissue evidence="2">Leaf</tissue>
    </source>
</reference>
<sequence length="54" mass="5690">MKGDIIFSKRMQDRARGGETPHSHSPRGTPASSKSKGKRHVSPVAGFTPGGSSK</sequence>
<proteinExistence type="predicted"/>
<accession>A0AAW2LA13</accession>
<organism evidence="2">
    <name type="scientific">Sesamum radiatum</name>
    <name type="common">Black benniseed</name>
    <dbReference type="NCBI Taxonomy" id="300843"/>
    <lineage>
        <taxon>Eukaryota</taxon>
        <taxon>Viridiplantae</taxon>
        <taxon>Streptophyta</taxon>
        <taxon>Embryophyta</taxon>
        <taxon>Tracheophyta</taxon>
        <taxon>Spermatophyta</taxon>
        <taxon>Magnoliopsida</taxon>
        <taxon>eudicotyledons</taxon>
        <taxon>Gunneridae</taxon>
        <taxon>Pentapetalae</taxon>
        <taxon>asterids</taxon>
        <taxon>lamiids</taxon>
        <taxon>Lamiales</taxon>
        <taxon>Pedaliaceae</taxon>
        <taxon>Sesamum</taxon>
    </lineage>
</organism>
<feature type="compositionally biased region" description="Basic and acidic residues" evidence="1">
    <location>
        <begin position="10"/>
        <end position="22"/>
    </location>
</feature>
<name>A0AAW2LA13_SESRA</name>
<protein>
    <submittedName>
        <fullName evidence="2">Uncharacterized protein</fullName>
    </submittedName>
</protein>
<evidence type="ECO:0000256" key="1">
    <source>
        <dbReference type="SAM" id="MobiDB-lite"/>
    </source>
</evidence>
<dbReference type="AlphaFoldDB" id="A0AAW2LA13"/>
<comment type="caution">
    <text evidence="2">The sequence shown here is derived from an EMBL/GenBank/DDBJ whole genome shotgun (WGS) entry which is preliminary data.</text>
</comment>
<dbReference type="EMBL" id="JACGWJ010000025">
    <property type="protein sequence ID" value="KAL0315399.1"/>
    <property type="molecule type" value="Genomic_DNA"/>
</dbReference>
<evidence type="ECO:0000313" key="2">
    <source>
        <dbReference type="EMBL" id="KAL0315399.1"/>
    </source>
</evidence>
<gene>
    <name evidence="2" type="ORF">Sradi_5418100</name>
</gene>
<feature type="region of interest" description="Disordered" evidence="1">
    <location>
        <begin position="1"/>
        <end position="54"/>
    </location>
</feature>
<reference evidence="2" key="2">
    <citation type="journal article" date="2024" name="Plant">
        <title>Genomic evolution and insights into agronomic trait innovations of Sesamum species.</title>
        <authorList>
            <person name="Miao H."/>
            <person name="Wang L."/>
            <person name="Qu L."/>
            <person name="Liu H."/>
            <person name="Sun Y."/>
            <person name="Le M."/>
            <person name="Wang Q."/>
            <person name="Wei S."/>
            <person name="Zheng Y."/>
            <person name="Lin W."/>
            <person name="Duan Y."/>
            <person name="Cao H."/>
            <person name="Xiong S."/>
            <person name="Wang X."/>
            <person name="Wei L."/>
            <person name="Li C."/>
            <person name="Ma Q."/>
            <person name="Ju M."/>
            <person name="Zhao R."/>
            <person name="Li G."/>
            <person name="Mu C."/>
            <person name="Tian Q."/>
            <person name="Mei H."/>
            <person name="Zhang T."/>
            <person name="Gao T."/>
            <person name="Zhang H."/>
        </authorList>
    </citation>
    <scope>NUCLEOTIDE SEQUENCE</scope>
    <source>
        <strain evidence="2">G02</strain>
    </source>
</reference>